<keyword evidence="3" id="KW-1185">Reference proteome</keyword>
<feature type="compositionally biased region" description="Polar residues" evidence="1">
    <location>
        <begin position="48"/>
        <end position="84"/>
    </location>
</feature>
<accession>A0A812X567</accession>
<dbReference type="PANTHER" id="PTHR13132">
    <property type="entry name" value="ALPHA- 1,6 -FUCOSYLTRANSFERASE"/>
    <property type="match status" value="1"/>
</dbReference>
<dbReference type="PANTHER" id="PTHR13132:SF29">
    <property type="entry name" value="ALPHA-(1,6)-FUCOSYLTRANSFERASE"/>
    <property type="match status" value="1"/>
</dbReference>
<dbReference type="AlphaFoldDB" id="A0A812X567"/>
<evidence type="ECO:0000313" key="3">
    <source>
        <dbReference type="Proteomes" id="UP000601435"/>
    </source>
</evidence>
<dbReference type="Proteomes" id="UP000601435">
    <property type="component" value="Unassembled WGS sequence"/>
</dbReference>
<name>A0A812X567_9DINO</name>
<proteinExistence type="predicted"/>
<dbReference type="GO" id="GO:0046921">
    <property type="term" value="F:alpha-(1-&gt;6)-fucosyltransferase activity"/>
    <property type="evidence" value="ECO:0007669"/>
    <property type="project" value="TreeGrafter"/>
</dbReference>
<evidence type="ECO:0000256" key="1">
    <source>
        <dbReference type="SAM" id="MobiDB-lite"/>
    </source>
</evidence>
<sequence>MALRLVSFTLVAAVCFLTFFGHRRITATLPAMFAEAGEQAMLLPGRITPTSTSTSVRSKLTDSIASSSTNMPSQTQPLERTNSPAALPTEPPAIRSLVQNHIYRLESAEGDTSCAAYRMDQELKRSGFDPVRYPWSLVRQGAAVGRPEVLYGTAYAQKVLWEHQHPANCSNASFLMYSLHTAGVGSQLHWMGQALALAMNLGRVLVLSPEDKNVKLYDSTFCPGASGYECWLQNITSCHVGDQDVLQLHGHPKMEREPAENFQLQSVPVVFHEMLANCSPIKSKFWFYWWRSQSVTYLARFNDKTRKALDRFRSESLYICDAEKPSPTHVLSPGHISVHIRLGEKTSEALLFPFIAYLKQVRALVNNSSELRVLFKEVAESDTNFSYPSGAYSERKMFLSTEDQLSVLRALSLCRADPPWQVSWTKVNREKLLSQKDPWMHLTSEQAAREQALIAFMNLELALEADAWVCTLSSNWCRLIDELRMTVGMKASKPYLSLSTHGKTKEPCPPEEPQCYLCY</sequence>
<protein>
    <submittedName>
        <fullName evidence="2">FucT6 protein</fullName>
    </submittedName>
</protein>
<comment type="caution">
    <text evidence="2">The sequence shown here is derived from an EMBL/GenBank/DDBJ whole genome shotgun (WGS) entry which is preliminary data.</text>
</comment>
<gene>
    <name evidence="2" type="primary">FucT6</name>
    <name evidence="2" type="ORF">SNEC2469_LOCUS20629</name>
</gene>
<dbReference type="GO" id="GO:0006487">
    <property type="term" value="P:protein N-linked glycosylation"/>
    <property type="evidence" value="ECO:0007669"/>
    <property type="project" value="TreeGrafter"/>
</dbReference>
<dbReference type="EMBL" id="CAJNJA010036089">
    <property type="protein sequence ID" value="CAE7715660.1"/>
    <property type="molecule type" value="Genomic_DNA"/>
</dbReference>
<feature type="region of interest" description="Disordered" evidence="1">
    <location>
        <begin position="47"/>
        <end position="88"/>
    </location>
</feature>
<reference evidence="2" key="1">
    <citation type="submission" date="2021-02" db="EMBL/GenBank/DDBJ databases">
        <authorList>
            <person name="Dougan E. K."/>
            <person name="Rhodes N."/>
            <person name="Thang M."/>
            <person name="Chan C."/>
        </authorList>
    </citation>
    <scope>NUCLEOTIDE SEQUENCE</scope>
</reference>
<dbReference type="OrthoDB" id="2014825at2759"/>
<evidence type="ECO:0000313" key="2">
    <source>
        <dbReference type="EMBL" id="CAE7715660.1"/>
    </source>
</evidence>
<organism evidence="2 3">
    <name type="scientific">Symbiodinium necroappetens</name>
    <dbReference type="NCBI Taxonomy" id="1628268"/>
    <lineage>
        <taxon>Eukaryota</taxon>
        <taxon>Sar</taxon>
        <taxon>Alveolata</taxon>
        <taxon>Dinophyceae</taxon>
        <taxon>Suessiales</taxon>
        <taxon>Symbiodiniaceae</taxon>
        <taxon>Symbiodinium</taxon>
    </lineage>
</organism>